<sequence>MPMDLAPVEPTSSSLFSARRWQLFMHVVQVPHIDKRREMMNPLLPLHRPCNLDRGASAARRGMGPNPRRWLAAGRPSFVPHVPSNSVPWRTPRKRHQEDTPALTGGTSECKSESQRQQRPSTDDRATRNDDTSLDLDQRLASGSAYFSRGLANEPFLALDDAVRIARRSLHIIGSHWLIPNVAPAPGPVEALSQLASHSTARPCLTWHRRRGRTWLAGRRFLGFAVAVVVPLRRSRNVTFQVVAVVVPIFSLGSRSASDEATGGPAQGRAQQ</sequence>
<dbReference type="EMBL" id="WIGM01001149">
    <property type="protein sequence ID" value="KAF6804202.1"/>
    <property type="molecule type" value="Genomic_DNA"/>
</dbReference>
<feature type="compositionally biased region" description="Basic and acidic residues" evidence="1">
    <location>
        <begin position="110"/>
        <end position="131"/>
    </location>
</feature>
<proteinExistence type="predicted"/>
<accession>A0A8H6J0L8</accession>
<dbReference type="Proteomes" id="UP000639643">
    <property type="component" value="Unassembled WGS sequence"/>
</dbReference>
<organism evidence="2 3">
    <name type="scientific">Colletotrichum musicola</name>
    <dbReference type="NCBI Taxonomy" id="2175873"/>
    <lineage>
        <taxon>Eukaryota</taxon>
        <taxon>Fungi</taxon>
        <taxon>Dikarya</taxon>
        <taxon>Ascomycota</taxon>
        <taxon>Pezizomycotina</taxon>
        <taxon>Sordariomycetes</taxon>
        <taxon>Hypocreomycetidae</taxon>
        <taxon>Glomerellales</taxon>
        <taxon>Glomerellaceae</taxon>
        <taxon>Colletotrichum</taxon>
        <taxon>Colletotrichum orchidearum species complex</taxon>
    </lineage>
</organism>
<name>A0A8H6J0L8_9PEZI</name>
<evidence type="ECO:0000313" key="3">
    <source>
        <dbReference type="Proteomes" id="UP000639643"/>
    </source>
</evidence>
<evidence type="ECO:0000256" key="1">
    <source>
        <dbReference type="SAM" id="MobiDB-lite"/>
    </source>
</evidence>
<dbReference type="AlphaFoldDB" id="A0A8H6J0L8"/>
<comment type="caution">
    <text evidence="2">The sequence shown here is derived from an EMBL/GenBank/DDBJ whole genome shotgun (WGS) entry which is preliminary data.</text>
</comment>
<protein>
    <submittedName>
        <fullName evidence="2">Uncharacterized protein</fullName>
    </submittedName>
</protein>
<feature type="region of interest" description="Disordered" evidence="1">
    <location>
        <begin position="55"/>
        <end position="135"/>
    </location>
</feature>
<keyword evidence="3" id="KW-1185">Reference proteome</keyword>
<evidence type="ECO:0000313" key="2">
    <source>
        <dbReference type="EMBL" id="KAF6804202.1"/>
    </source>
</evidence>
<reference evidence="2" key="1">
    <citation type="journal article" date="2020" name="Phytopathology">
        <title>Genome Sequence Resources of Colletotrichum truncatum, C. plurivorum, C. musicola, and C. sojae: Four Species Pathogenic to Soybean (Glycine max).</title>
        <authorList>
            <person name="Rogerio F."/>
            <person name="Boufleur T.R."/>
            <person name="Ciampi-Guillardi M."/>
            <person name="Sukno S.A."/>
            <person name="Thon M.R."/>
            <person name="Massola Junior N.S."/>
            <person name="Baroncelli R."/>
        </authorList>
    </citation>
    <scope>NUCLEOTIDE SEQUENCE</scope>
    <source>
        <strain evidence="2">LFN0074</strain>
    </source>
</reference>
<gene>
    <name evidence="2" type="ORF">CMUS01_14902</name>
</gene>